<keyword evidence="5" id="KW-1185">Reference proteome</keyword>
<evidence type="ECO:0000256" key="3">
    <source>
        <dbReference type="SAM" id="SignalP"/>
    </source>
</evidence>
<dbReference type="GeneID" id="111350282"/>
<evidence type="ECO:0000256" key="2">
    <source>
        <dbReference type="ARBA" id="ARBA00023157"/>
    </source>
</evidence>
<dbReference type="KEGG" id="sliu:111350282"/>
<dbReference type="PANTHER" id="PTHR23259">
    <property type="entry name" value="RIDDLE"/>
    <property type="match status" value="1"/>
</dbReference>
<feature type="chain" id="PRO_5039946448" evidence="3">
    <location>
        <begin position="18"/>
        <end position="79"/>
    </location>
</feature>
<reference evidence="6" key="1">
    <citation type="submission" date="2025-08" db="UniProtKB">
        <authorList>
            <consortium name="RefSeq"/>
        </authorList>
    </citation>
    <scope>IDENTIFICATION</scope>
    <source>
        <strain evidence="6">Ishihara</strain>
        <tissue evidence="6">Whole body</tissue>
    </source>
</reference>
<keyword evidence="3" id="KW-0732">Signal</keyword>
<keyword evidence="6" id="KW-0483">Metalloprotease inhibitor</keyword>
<dbReference type="PANTHER" id="PTHR23259:SF70">
    <property type="entry name" value="ACCESSORY GLAND PROTEIN ACP62F-RELATED"/>
    <property type="match status" value="1"/>
</dbReference>
<keyword evidence="1 6" id="KW-0646">Protease inhibitor</keyword>
<evidence type="ECO:0000259" key="4">
    <source>
        <dbReference type="Pfam" id="PF01826"/>
    </source>
</evidence>
<evidence type="ECO:0000313" key="6">
    <source>
        <dbReference type="RefSeq" id="XP_022817541.1"/>
    </source>
</evidence>
<organism evidence="5 6">
    <name type="scientific">Spodoptera litura</name>
    <name type="common">Asian cotton leafworm</name>
    <dbReference type="NCBI Taxonomy" id="69820"/>
    <lineage>
        <taxon>Eukaryota</taxon>
        <taxon>Metazoa</taxon>
        <taxon>Ecdysozoa</taxon>
        <taxon>Arthropoda</taxon>
        <taxon>Hexapoda</taxon>
        <taxon>Insecta</taxon>
        <taxon>Pterygota</taxon>
        <taxon>Neoptera</taxon>
        <taxon>Endopterygota</taxon>
        <taxon>Lepidoptera</taxon>
        <taxon>Glossata</taxon>
        <taxon>Ditrysia</taxon>
        <taxon>Noctuoidea</taxon>
        <taxon>Noctuidae</taxon>
        <taxon>Amphipyrinae</taxon>
        <taxon>Spodoptera</taxon>
    </lineage>
</organism>
<dbReference type="Proteomes" id="UP000301870">
    <property type="component" value="Chromosome 11"/>
</dbReference>
<dbReference type="InterPro" id="IPR002919">
    <property type="entry name" value="TIL_dom"/>
</dbReference>
<proteinExistence type="predicted"/>
<feature type="domain" description="TIL" evidence="4">
    <location>
        <begin position="22"/>
        <end position="74"/>
    </location>
</feature>
<sequence>MSKLLILLLCCAGLISAQTQNCPSGEIYECRSPCGLTCSTLRNPCIQVVICSCYCQAGYTRRITNGTCIPISSCPPSNG</sequence>
<gene>
    <name evidence="6" type="primary">LOC111350282</name>
</gene>
<dbReference type="RefSeq" id="XP_022817541.1">
    <property type="nucleotide sequence ID" value="XM_022961773.1"/>
</dbReference>
<feature type="signal peptide" evidence="3">
    <location>
        <begin position="1"/>
        <end position="17"/>
    </location>
</feature>
<keyword evidence="2" id="KW-1015">Disulfide bond</keyword>
<name>A0A9J7IJH9_SPOLT</name>
<evidence type="ECO:0000256" key="1">
    <source>
        <dbReference type="ARBA" id="ARBA00022690"/>
    </source>
</evidence>
<dbReference type="Pfam" id="PF01826">
    <property type="entry name" value="TIL"/>
    <property type="match status" value="1"/>
</dbReference>
<dbReference type="InterPro" id="IPR036084">
    <property type="entry name" value="Ser_inhib-like_sf"/>
</dbReference>
<evidence type="ECO:0000313" key="5">
    <source>
        <dbReference type="Proteomes" id="UP000301870"/>
    </source>
</evidence>
<keyword evidence="6" id="KW-0481">Metalloenzyme inhibitor</keyword>
<dbReference type="InterPro" id="IPR051368">
    <property type="entry name" value="SerProtInhib-TIL_Domain"/>
</dbReference>
<accession>A0A9J7IJH9</accession>
<dbReference type="SUPFAM" id="SSF57567">
    <property type="entry name" value="Serine protease inhibitors"/>
    <property type="match status" value="1"/>
</dbReference>
<dbReference type="AlphaFoldDB" id="A0A9J7IJH9"/>
<dbReference type="Gene3D" id="2.10.25.10">
    <property type="entry name" value="Laminin"/>
    <property type="match status" value="1"/>
</dbReference>
<dbReference type="CDD" id="cd19941">
    <property type="entry name" value="TIL"/>
    <property type="match status" value="1"/>
</dbReference>
<dbReference type="GO" id="GO:0030414">
    <property type="term" value="F:peptidase inhibitor activity"/>
    <property type="evidence" value="ECO:0007669"/>
    <property type="project" value="UniProtKB-KW"/>
</dbReference>
<protein>
    <submittedName>
        <fullName evidence="6">Inducible metalloproteinase inhibitor protein-like</fullName>
    </submittedName>
</protein>